<evidence type="ECO:0000313" key="7">
    <source>
        <dbReference type="Proteomes" id="UP000612808"/>
    </source>
</evidence>
<evidence type="ECO:0000256" key="1">
    <source>
        <dbReference type="ARBA" id="ARBA00006149"/>
    </source>
</evidence>
<keyword evidence="3" id="KW-0808">Transferase</keyword>
<evidence type="ECO:0000313" key="6">
    <source>
        <dbReference type="EMBL" id="GID12443.1"/>
    </source>
</evidence>
<keyword evidence="7" id="KW-1185">Reference proteome</keyword>
<dbReference type="PANTHER" id="PTHR45875">
    <property type="entry name" value="METHYLTRANSFERASE N6AMT1"/>
    <property type="match status" value="1"/>
</dbReference>
<proteinExistence type="inferred from homology"/>
<dbReference type="NCBIfam" id="TIGR00537">
    <property type="entry name" value="hemK_rel_arch"/>
    <property type="match status" value="1"/>
</dbReference>
<gene>
    <name evidence="6" type="ORF">Aru02nite_33320</name>
</gene>
<keyword evidence="2 6" id="KW-0489">Methyltransferase</keyword>
<dbReference type="GO" id="GO:0032259">
    <property type="term" value="P:methylation"/>
    <property type="evidence" value="ECO:0007669"/>
    <property type="project" value="UniProtKB-KW"/>
</dbReference>
<dbReference type="Gene3D" id="3.40.50.150">
    <property type="entry name" value="Vaccinia Virus protein VP39"/>
    <property type="match status" value="1"/>
</dbReference>
<dbReference type="AlphaFoldDB" id="A0A8J3J1F1"/>
<name>A0A8J3J1F1_9ACTN</name>
<dbReference type="Pfam" id="PF05175">
    <property type="entry name" value="MTS"/>
    <property type="match status" value="1"/>
</dbReference>
<dbReference type="InterPro" id="IPR004557">
    <property type="entry name" value="PrmC-related"/>
</dbReference>
<dbReference type="InterPro" id="IPR052190">
    <property type="entry name" value="Euk-Arch_PrmC-MTase"/>
</dbReference>
<dbReference type="GO" id="GO:0008276">
    <property type="term" value="F:protein methyltransferase activity"/>
    <property type="evidence" value="ECO:0007669"/>
    <property type="project" value="TreeGrafter"/>
</dbReference>
<dbReference type="GO" id="GO:0003676">
    <property type="term" value="F:nucleic acid binding"/>
    <property type="evidence" value="ECO:0007669"/>
    <property type="project" value="InterPro"/>
</dbReference>
<organism evidence="6 7">
    <name type="scientific">Actinocatenispora rupis</name>
    <dbReference type="NCBI Taxonomy" id="519421"/>
    <lineage>
        <taxon>Bacteria</taxon>
        <taxon>Bacillati</taxon>
        <taxon>Actinomycetota</taxon>
        <taxon>Actinomycetes</taxon>
        <taxon>Micromonosporales</taxon>
        <taxon>Micromonosporaceae</taxon>
        <taxon>Actinocatenispora</taxon>
    </lineage>
</organism>
<dbReference type="InterPro" id="IPR007848">
    <property type="entry name" value="Small_mtfrase_dom"/>
</dbReference>
<sequence length="227" mass="24868">MTGARLTWPYRGIRPQWLIRLPGVYRAQHDTWLLAGALSAERTLPGSRVLDLCTGSGALAVVAARRGAAHVTAVDISPLAVLSARLNATLRRVPVRVERGDLHRPGRRGYQFVVANPPYVPAAGTPGPRSRSWAAGPDGRSVLDRICAATPRLLGPDGVLLLVQSTLSDEHRTLRDLSASGLSAEVVARRRLPFGPVLRRQRSWLRRLGRIRPDQYTEELVVIRAHA</sequence>
<dbReference type="CDD" id="cd02440">
    <property type="entry name" value="AdoMet_MTases"/>
    <property type="match status" value="1"/>
</dbReference>
<dbReference type="GO" id="GO:0008757">
    <property type="term" value="F:S-adenosylmethionine-dependent methyltransferase activity"/>
    <property type="evidence" value="ECO:0007669"/>
    <property type="project" value="TreeGrafter"/>
</dbReference>
<dbReference type="SUPFAM" id="SSF53335">
    <property type="entry name" value="S-adenosyl-L-methionine-dependent methyltransferases"/>
    <property type="match status" value="1"/>
</dbReference>
<dbReference type="PANTHER" id="PTHR45875:SF1">
    <property type="entry name" value="METHYLTRANSFERASE N6AMT1"/>
    <property type="match status" value="1"/>
</dbReference>
<comment type="similarity">
    <text evidence="1">Belongs to the eukaryotic/archaeal PrmC-related family.</text>
</comment>
<evidence type="ECO:0000256" key="3">
    <source>
        <dbReference type="ARBA" id="ARBA00022679"/>
    </source>
</evidence>
<dbReference type="GO" id="GO:0035657">
    <property type="term" value="C:eRF1 methyltransferase complex"/>
    <property type="evidence" value="ECO:0007669"/>
    <property type="project" value="TreeGrafter"/>
</dbReference>
<evidence type="ECO:0000259" key="5">
    <source>
        <dbReference type="Pfam" id="PF05175"/>
    </source>
</evidence>
<evidence type="ECO:0000256" key="2">
    <source>
        <dbReference type="ARBA" id="ARBA00022603"/>
    </source>
</evidence>
<keyword evidence="4" id="KW-0949">S-adenosyl-L-methionine</keyword>
<evidence type="ECO:0000256" key="4">
    <source>
        <dbReference type="ARBA" id="ARBA00022691"/>
    </source>
</evidence>
<dbReference type="GO" id="GO:0008170">
    <property type="term" value="F:N-methyltransferase activity"/>
    <property type="evidence" value="ECO:0007669"/>
    <property type="project" value="UniProtKB-ARBA"/>
</dbReference>
<dbReference type="InterPro" id="IPR002052">
    <property type="entry name" value="DNA_methylase_N6_adenine_CS"/>
</dbReference>
<reference evidence="6" key="1">
    <citation type="submission" date="2021-01" db="EMBL/GenBank/DDBJ databases">
        <title>Whole genome shotgun sequence of Actinocatenispora rupis NBRC 107355.</title>
        <authorList>
            <person name="Komaki H."/>
            <person name="Tamura T."/>
        </authorList>
    </citation>
    <scope>NUCLEOTIDE SEQUENCE</scope>
    <source>
        <strain evidence="6">NBRC 107355</strain>
    </source>
</reference>
<dbReference type="InterPro" id="IPR029063">
    <property type="entry name" value="SAM-dependent_MTases_sf"/>
</dbReference>
<protein>
    <submittedName>
        <fullName evidence="6">Methyltransferase</fullName>
    </submittedName>
</protein>
<dbReference type="PROSITE" id="PS00092">
    <property type="entry name" value="N6_MTASE"/>
    <property type="match status" value="1"/>
</dbReference>
<accession>A0A8J3J1F1</accession>
<dbReference type="Proteomes" id="UP000612808">
    <property type="component" value="Unassembled WGS sequence"/>
</dbReference>
<dbReference type="EMBL" id="BOMB01000019">
    <property type="protein sequence ID" value="GID12443.1"/>
    <property type="molecule type" value="Genomic_DNA"/>
</dbReference>
<comment type="caution">
    <text evidence="6">The sequence shown here is derived from an EMBL/GenBank/DDBJ whole genome shotgun (WGS) entry which is preliminary data.</text>
</comment>
<feature type="domain" description="Methyltransferase small" evidence="5">
    <location>
        <begin position="21"/>
        <end position="176"/>
    </location>
</feature>